<dbReference type="Pfam" id="PF13520">
    <property type="entry name" value="AA_permease_2"/>
    <property type="match status" value="1"/>
</dbReference>
<feature type="transmembrane region" description="Helical" evidence="7">
    <location>
        <begin position="12"/>
        <end position="31"/>
    </location>
</feature>
<keyword evidence="9" id="KW-1185">Reference proteome</keyword>
<dbReference type="RefSeq" id="WP_069663435.1">
    <property type="nucleotide sequence ID" value="NZ_JBHUJJ010000001.1"/>
</dbReference>
<evidence type="ECO:0000313" key="8">
    <source>
        <dbReference type="EMBL" id="OEG15780.1"/>
    </source>
</evidence>
<dbReference type="PANTHER" id="PTHR42770">
    <property type="entry name" value="AMINO ACID TRANSPORTER-RELATED"/>
    <property type="match status" value="1"/>
</dbReference>
<dbReference type="Proteomes" id="UP000095094">
    <property type="component" value="Unassembled WGS sequence"/>
</dbReference>
<evidence type="ECO:0000313" key="9">
    <source>
        <dbReference type="Proteomes" id="UP000095094"/>
    </source>
</evidence>
<dbReference type="GO" id="GO:0022857">
    <property type="term" value="F:transmembrane transporter activity"/>
    <property type="evidence" value="ECO:0007669"/>
    <property type="project" value="InterPro"/>
</dbReference>
<dbReference type="PANTHER" id="PTHR42770:SF15">
    <property type="entry name" value="GLUTAMATE_GAMMA-AMINOBUTYRATE ANTIPORTER-RELATED"/>
    <property type="match status" value="1"/>
</dbReference>
<organism evidence="8 9">
    <name type="scientific">Enterococcus termitis</name>
    <dbReference type="NCBI Taxonomy" id="332950"/>
    <lineage>
        <taxon>Bacteria</taxon>
        <taxon>Bacillati</taxon>
        <taxon>Bacillota</taxon>
        <taxon>Bacilli</taxon>
        <taxon>Lactobacillales</taxon>
        <taxon>Enterococcaceae</taxon>
        <taxon>Enterococcus</taxon>
    </lineage>
</organism>
<dbReference type="OrthoDB" id="9791588at2"/>
<evidence type="ECO:0000256" key="4">
    <source>
        <dbReference type="ARBA" id="ARBA00022692"/>
    </source>
</evidence>
<dbReference type="Gene3D" id="1.20.1740.10">
    <property type="entry name" value="Amino acid/polyamine transporter I"/>
    <property type="match status" value="1"/>
</dbReference>
<keyword evidence="2" id="KW-0813">Transport</keyword>
<feature type="transmembrane region" description="Helical" evidence="7">
    <location>
        <begin position="425"/>
        <end position="442"/>
    </location>
</feature>
<dbReference type="EMBL" id="MIJY01000014">
    <property type="protein sequence ID" value="OEG15780.1"/>
    <property type="molecule type" value="Genomic_DNA"/>
</dbReference>
<feature type="transmembrane region" description="Helical" evidence="7">
    <location>
        <begin position="115"/>
        <end position="137"/>
    </location>
</feature>
<feature type="transmembrane region" description="Helical" evidence="7">
    <location>
        <begin position="224"/>
        <end position="249"/>
    </location>
</feature>
<feature type="transmembrane region" description="Helical" evidence="7">
    <location>
        <begin position="349"/>
        <end position="372"/>
    </location>
</feature>
<dbReference type="PATRIC" id="fig|332950.4.peg.2099"/>
<name>A0A1E5GTY9_9ENTE</name>
<keyword evidence="5 7" id="KW-1133">Transmembrane helix</keyword>
<dbReference type="InterPro" id="IPR050367">
    <property type="entry name" value="APC_superfamily"/>
</dbReference>
<accession>A0A1E5GTY9</accession>
<keyword evidence="4 7" id="KW-0812">Transmembrane</keyword>
<keyword evidence="6 7" id="KW-0472">Membrane</keyword>
<comment type="caution">
    <text evidence="8">The sequence shown here is derived from an EMBL/GenBank/DDBJ whole genome shotgun (WGS) entry which is preliminary data.</text>
</comment>
<protein>
    <submittedName>
        <fullName evidence="8">Amino acid:proton antiporter</fullName>
    </submittedName>
</protein>
<dbReference type="PIRSF" id="PIRSF006060">
    <property type="entry name" value="AA_transporter"/>
    <property type="match status" value="1"/>
</dbReference>
<keyword evidence="3" id="KW-1003">Cell membrane</keyword>
<sequence length="469" mass="51762">MKEKKKFRLFDAVLMAVVVILVVESAAPAAAIGSSQFFWWGILLILFFLPYGLISAELGTTYTGDGGIYDWVKMAFGRRWGARVAWFYWINFPIWMASLAVLFTEVMTQIFGLELGTPVLIICQLIFIWLVTLISCYPVSDSKWILNLAAFAKVAIMVCLGVLGIYHAVTKGMANDFSGKALLPSFDLTSLSFISVILFNFLGFEVVTTLASDMENPKKQIPQAIIYGGILIAFFYLFAAFGMGAAVPADQLSTSGGLIDSFILLVGGINPFVIIIGLLFMYTLAANLISWALGVNYVAFYAAKNHDMPKVFAKENPKNEMPTGASVVNGIVASILVVAAPFIPNENIFWAFFALNVVALLLSYIMMFPAFLKLRKIDPDTERPFKVPGGPVVLKIMAYVPLFLLIITLFFSIVPLSSSEFSEKIPILIGTIAAAIIGEFCIRLGDKEYRKKETAKENQQKESLQHENN</sequence>
<evidence type="ECO:0000256" key="3">
    <source>
        <dbReference type="ARBA" id="ARBA00022475"/>
    </source>
</evidence>
<dbReference type="GO" id="GO:0005886">
    <property type="term" value="C:plasma membrane"/>
    <property type="evidence" value="ECO:0007669"/>
    <property type="project" value="UniProtKB-SubCell"/>
</dbReference>
<dbReference type="AlphaFoldDB" id="A0A1E5GTY9"/>
<feature type="transmembrane region" description="Helical" evidence="7">
    <location>
        <begin position="323"/>
        <end position="343"/>
    </location>
</feature>
<dbReference type="InterPro" id="IPR002293">
    <property type="entry name" value="AA/rel_permease1"/>
</dbReference>
<feature type="transmembrane region" description="Helical" evidence="7">
    <location>
        <begin position="37"/>
        <end position="54"/>
    </location>
</feature>
<evidence type="ECO:0000256" key="1">
    <source>
        <dbReference type="ARBA" id="ARBA00004651"/>
    </source>
</evidence>
<feature type="transmembrane region" description="Helical" evidence="7">
    <location>
        <begin position="189"/>
        <end position="212"/>
    </location>
</feature>
<feature type="transmembrane region" description="Helical" evidence="7">
    <location>
        <begin position="84"/>
        <end position="103"/>
    </location>
</feature>
<evidence type="ECO:0000256" key="7">
    <source>
        <dbReference type="SAM" id="Phobius"/>
    </source>
</evidence>
<feature type="transmembrane region" description="Helical" evidence="7">
    <location>
        <begin position="392"/>
        <end position="413"/>
    </location>
</feature>
<comment type="subcellular location">
    <subcellularLocation>
        <location evidence="1">Cell membrane</location>
        <topology evidence="1">Multi-pass membrane protein</topology>
    </subcellularLocation>
</comment>
<gene>
    <name evidence="8" type="ORF">BCR25_18715</name>
</gene>
<evidence type="ECO:0000256" key="5">
    <source>
        <dbReference type="ARBA" id="ARBA00022989"/>
    </source>
</evidence>
<feature type="transmembrane region" description="Helical" evidence="7">
    <location>
        <begin position="269"/>
        <end position="302"/>
    </location>
</feature>
<feature type="transmembrane region" description="Helical" evidence="7">
    <location>
        <begin position="144"/>
        <end position="169"/>
    </location>
</feature>
<evidence type="ECO:0000256" key="6">
    <source>
        <dbReference type="ARBA" id="ARBA00023136"/>
    </source>
</evidence>
<evidence type="ECO:0000256" key="2">
    <source>
        <dbReference type="ARBA" id="ARBA00022448"/>
    </source>
</evidence>
<reference evidence="9" key="1">
    <citation type="submission" date="2016-09" db="EMBL/GenBank/DDBJ databases">
        <authorList>
            <person name="Gulvik C.A."/>
        </authorList>
    </citation>
    <scope>NUCLEOTIDE SEQUENCE [LARGE SCALE GENOMIC DNA]</scope>
    <source>
        <strain evidence="9">LMG 8895</strain>
    </source>
</reference>
<proteinExistence type="predicted"/>